<dbReference type="KEGG" id="dmo:Dmoj_GI26578"/>
<dbReference type="InterPro" id="IPR009069">
    <property type="entry name" value="Cys_alpha_HP_mot_SF"/>
</dbReference>
<organism evidence="6 7">
    <name type="scientific">Drosophila mojavensis</name>
    <name type="common">Fruit fly</name>
    <dbReference type="NCBI Taxonomy" id="7230"/>
    <lineage>
        <taxon>Eukaryota</taxon>
        <taxon>Metazoa</taxon>
        <taxon>Ecdysozoa</taxon>
        <taxon>Arthropoda</taxon>
        <taxon>Hexapoda</taxon>
        <taxon>Insecta</taxon>
        <taxon>Pterygota</taxon>
        <taxon>Neoptera</taxon>
        <taxon>Endopterygota</taxon>
        <taxon>Diptera</taxon>
        <taxon>Brachycera</taxon>
        <taxon>Muscomorpha</taxon>
        <taxon>Ephydroidea</taxon>
        <taxon>Drosophilidae</taxon>
        <taxon>Drosophila</taxon>
    </lineage>
</organism>
<evidence type="ECO:0000256" key="2">
    <source>
        <dbReference type="ARBA" id="ARBA00009858"/>
    </source>
</evidence>
<evidence type="ECO:0000256" key="5">
    <source>
        <dbReference type="PIRSR" id="PIRSR627179-50"/>
    </source>
</evidence>
<reference evidence="6 7" key="1">
    <citation type="journal article" date="2007" name="Nature">
        <title>Evolution of genes and genomes on the Drosophila phylogeny.</title>
        <authorList>
            <consortium name="Drosophila 12 Genomes Consortium"/>
            <person name="Clark A.G."/>
            <person name="Eisen M.B."/>
            <person name="Smith D.R."/>
            <person name="Bergman C.M."/>
            <person name="Oliver B."/>
            <person name="Markow T.A."/>
            <person name="Kaufman T.C."/>
            <person name="Kellis M."/>
            <person name="Gelbart W."/>
            <person name="Iyer V.N."/>
            <person name="Pollard D.A."/>
            <person name="Sackton T.B."/>
            <person name="Larracuente A.M."/>
            <person name="Singh N.D."/>
            <person name="Abad J.P."/>
            <person name="Abt D.N."/>
            <person name="Adryan B."/>
            <person name="Aguade M."/>
            <person name="Akashi H."/>
            <person name="Anderson W.W."/>
            <person name="Aquadro C.F."/>
            <person name="Ardell D.H."/>
            <person name="Arguello R."/>
            <person name="Artieri C.G."/>
            <person name="Barbash D.A."/>
            <person name="Barker D."/>
            <person name="Barsanti P."/>
            <person name="Batterham P."/>
            <person name="Batzoglou S."/>
            <person name="Begun D."/>
            <person name="Bhutkar A."/>
            <person name="Blanco E."/>
            <person name="Bosak S.A."/>
            <person name="Bradley R.K."/>
            <person name="Brand A.D."/>
            <person name="Brent M.R."/>
            <person name="Brooks A.N."/>
            <person name="Brown R.H."/>
            <person name="Butlin R.K."/>
            <person name="Caggese C."/>
            <person name="Calvi B.R."/>
            <person name="Bernardo de Carvalho A."/>
            <person name="Caspi A."/>
            <person name="Castrezana S."/>
            <person name="Celniker S.E."/>
            <person name="Chang J.L."/>
            <person name="Chapple C."/>
            <person name="Chatterji S."/>
            <person name="Chinwalla A."/>
            <person name="Civetta A."/>
            <person name="Clifton S.W."/>
            <person name="Comeron J.M."/>
            <person name="Costello J.C."/>
            <person name="Coyne J.A."/>
            <person name="Daub J."/>
            <person name="David R.G."/>
            <person name="Delcher A.L."/>
            <person name="Delehaunty K."/>
            <person name="Do C.B."/>
            <person name="Ebling H."/>
            <person name="Edwards K."/>
            <person name="Eickbush T."/>
            <person name="Evans J.D."/>
            <person name="Filipski A."/>
            <person name="Findeiss S."/>
            <person name="Freyhult E."/>
            <person name="Fulton L."/>
            <person name="Fulton R."/>
            <person name="Garcia A.C."/>
            <person name="Gardiner A."/>
            <person name="Garfield D.A."/>
            <person name="Garvin B.E."/>
            <person name="Gibson G."/>
            <person name="Gilbert D."/>
            <person name="Gnerre S."/>
            <person name="Godfrey J."/>
            <person name="Good R."/>
            <person name="Gotea V."/>
            <person name="Gravely B."/>
            <person name="Greenberg A.J."/>
            <person name="Griffiths-Jones S."/>
            <person name="Gross S."/>
            <person name="Guigo R."/>
            <person name="Gustafson E.A."/>
            <person name="Haerty W."/>
            <person name="Hahn M.W."/>
            <person name="Halligan D.L."/>
            <person name="Halpern A.L."/>
            <person name="Halter G.M."/>
            <person name="Han M.V."/>
            <person name="Heger A."/>
            <person name="Hillier L."/>
            <person name="Hinrichs A.S."/>
            <person name="Holmes I."/>
            <person name="Hoskins R.A."/>
            <person name="Hubisz M.J."/>
            <person name="Hultmark D."/>
            <person name="Huntley M.A."/>
            <person name="Jaffe D.B."/>
            <person name="Jagadeeshan S."/>
            <person name="Jeck W.R."/>
            <person name="Johnson J."/>
            <person name="Jones C.D."/>
            <person name="Jordan W.C."/>
            <person name="Karpen G.H."/>
            <person name="Kataoka E."/>
            <person name="Keightley P.D."/>
            <person name="Kheradpour P."/>
            <person name="Kirkness E.F."/>
            <person name="Koerich L.B."/>
            <person name="Kristiansen K."/>
            <person name="Kudrna D."/>
            <person name="Kulathinal R.J."/>
            <person name="Kumar S."/>
            <person name="Kwok R."/>
            <person name="Lander E."/>
            <person name="Langley C.H."/>
            <person name="Lapoint R."/>
            <person name="Lazzaro B.P."/>
            <person name="Lee S.J."/>
            <person name="Levesque L."/>
            <person name="Li R."/>
            <person name="Lin C.F."/>
            <person name="Lin M.F."/>
            <person name="Lindblad-Toh K."/>
            <person name="Llopart A."/>
            <person name="Long M."/>
            <person name="Low L."/>
            <person name="Lozovsky E."/>
            <person name="Lu J."/>
            <person name="Luo M."/>
            <person name="Machado C.A."/>
            <person name="Makalowski W."/>
            <person name="Marzo M."/>
            <person name="Matsuda M."/>
            <person name="Matzkin L."/>
            <person name="McAllister B."/>
            <person name="McBride C.S."/>
            <person name="McKernan B."/>
            <person name="McKernan K."/>
            <person name="Mendez-Lago M."/>
            <person name="Minx P."/>
            <person name="Mollenhauer M.U."/>
            <person name="Montooth K."/>
            <person name="Mount S.M."/>
            <person name="Mu X."/>
            <person name="Myers E."/>
            <person name="Negre B."/>
            <person name="Newfeld S."/>
            <person name="Nielsen R."/>
            <person name="Noor M.A."/>
            <person name="O'Grady P."/>
            <person name="Pachter L."/>
            <person name="Papaceit M."/>
            <person name="Parisi M.J."/>
            <person name="Parisi M."/>
            <person name="Parts L."/>
            <person name="Pedersen J.S."/>
            <person name="Pesole G."/>
            <person name="Phillippy A.M."/>
            <person name="Ponting C.P."/>
            <person name="Pop M."/>
            <person name="Porcelli D."/>
            <person name="Powell J.R."/>
            <person name="Prohaska S."/>
            <person name="Pruitt K."/>
            <person name="Puig M."/>
            <person name="Quesneville H."/>
            <person name="Ram K.R."/>
            <person name="Rand D."/>
            <person name="Rasmussen M.D."/>
            <person name="Reed L.K."/>
            <person name="Reenan R."/>
            <person name="Reily A."/>
            <person name="Remington K.A."/>
            <person name="Rieger T.T."/>
            <person name="Ritchie M.G."/>
            <person name="Robin C."/>
            <person name="Rogers Y.H."/>
            <person name="Rohde C."/>
            <person name="Rozas J."/>
            <person name="Rubenfield M.J."/>
            <person name="Ruiz A."/>
            <person name="Russo S."/>
            <person name="Salzberg S.L."/>
            <person name="Sanchez-Gracia A."/>
            <person name="Saranga D.J."/>
            <person name="Sato H."/>
            <person name="Schaeffer S.W."/>
            <person name="Schatz M.C."/>
            <person name="Schlenke T."/>
            <person name="Schwartz R."/>
            <person name="Segarra C."/>
            <person name="Singh R.S."/>
            <person name="Sirot L."/>
            <person name="Sirota M."/>
            <person name="Sisneros N.B."/>
            <person name="Smith C.D."/>
            <person name="Smith T.F."/>
            <person name="Spieth J."/>
            <person name="Stage D.E."/>
            <person name="Stark A."/>
            <person name="Stephan W."/>
            <person name="Strausberg R.L."/>
            <person name="Strempel S."/>
            <person name="Sturgill D."/>
            <person name="Sutton G."/>
            <person name="Sutton G.G."/>
            <person name="Tao W."/>
            <person name="Teichmann S."/>
            <person name="Tobari Y.N."/>
            <person name="Tomimura Y."/>
            <person name="Tsolas J.M."/>
            <person name="Valente V.L."/>
            <person name="Venter E."/>
            <person name="Venter J.C."/>
            <person name="Vicario S."/>
            <person name="Vieira F.G."/>
            <person name="Vilella A.J."/>
            <person name="Villasante A."/>
            <person name="Walenz B."/>
            <person name="Wang J."/>
            <person name="Wasserman M."/>
            <person name="Watts T."/>
            <person name="Wilson D."/>
            <person name="Wilson R.K."/>
            <person name="Wing R.A."/>
            <person name="Wolfner M.F."/>
            <person name="Wong A."/>
            <person name="Wong G.K."/>
            <person name="Wu C.I."/>
            <person name="Wu G."/>
            <person name="Yamamoto D."/>
            <person name="Yang H.P."/>
            <person name="Yang S.P."/>
            <person name="Yorke J.A."/>
            <person name="Yoshida K."/>
            <person name="Zdobnov E."/>
            <person name="Zhang P."/>
            <person name="Zhang Y."/>
            <person name="Zimin A.V."/>
            <person name="Baldwin J."/>
            <person name="Abdouelleil A."/>
            <person name="Abdulkadir J."/>
            <person name="Abebe A."/>
            <person name="Abera B."/>
            <person name="Abreu J."/>
            <person name="Acer S.C."/>
            <person name="Aftuck L."/>
            <person name="Alexander A."/>
            <person name="An P."/>
            <person name="Anderson E."/>
            <person name="Anderson S."/>
            <person name="Arachi H."/>
            <person name="Azer M."/>
            <person name="Bachantsang P."/>
            <person name="Barry A."/>
            <person name="Bayul T."/>
            <person name="Berlin A."/>
            <person name="Bessette D."/>
            <person name="Bloom T."/>
            <person name="Blye J."/>
            <person name="Boguslavskiy L."/>
            <person name="Bonnet C."/>
            <person name="Boukhgalter B."/>
            <person name="Bourzgui I."/>
            <person name="Brown A."/>
            <person name="Cahill P."/>
            <person name="Channer S."/>
            <person name="Cheshatsang Y."/>
            <person name="Chuda L."/>
            <person name="Citroen M."/>
            <person name="Collymore A."/>
            <person name="Cooke P."/>
            <person name="Costello M."/>
            <person name="D'Aco K."/>
            <person name="Daza R."/>
            <person name="De Haan G."/>
            <person name="DeGray S."/>
            <person name="DeMaso C."/>
            <person name="Dhargay N."/>
            <person name="Dooley K."/>
            <person name="Dooley E."/>
            <person name="Doricent M."/>
            <person name="Dorje P."/>
            <person name="Dorjee K."/>
            <person name="Dupes A."/>
            <person name="Elong R."/>
            <person name="Falk J."/>
            <person name="Farina A."/>
            <person name="Faro S."/>
            <person name="Ferguson D."/>
            <person name="Fisher S."/>
            <person name="Foley C.D."/>
            <person name="Franke A."/>
            <person name="Friedrich D."/>
            <person name="Gadbois L."/>
            <person name="Gearin G."/>
            <person name="Gearin C.R."/>
            <person name="Giannoukos G."/>
            <person name="Goode T."/>
            <person name="Graham J."/>
            <person name="Grandbois E."/>
            <person name="Grewal S."/>
            <person name="Gyaltsen K."/>
            <person name="Hafez N."/>
            <person name="Hagos B."/>
            <person name="Hall J."/>
            <person name="Henson C."/>
            <person name="Hollinger A."/>
            <person name="Honan T."/>
            <person name="Huard M.D."/>
            <person name="Hughes L."/>
            <person name="Hurhula B."/>
            <person name="Husby M.E."/>
            <person name="Kamat A."/>
            <person name="Kanga B."/>
            <person name="Kashin S."/>
            <person name="Khazanovich D."/>
            <person name="Kisner P."/>
            <person name="Lance K."/>
            <person name="Lara M."/>
            <person name="Lee W."/>
            <person name="Lennon N."/>
            <person name="Letendre F."/>
            <person name="LeVine R."/>
            <person name="Lipovsky A."/>
            <person name="Liu X."/>
            <person name="Liu J."/>
            <person name="Liu S."/>
            <person name="Lokyitsang T."/>
            <person name="Lokyitsang Y."/>
            <person name="Lubonja R."/>
            <person name="Lui A."/>
            <person name="MacDonald P."/>
            <person name="Magnisalis V."/>
            <person name="Maru K."/>
            <person name="Matthews C."/>
            <person name="McCusker W."/>
            <person name="McDonough S."/>
            <person name="Mehta T."/>
            <person name="Meldrim J."/>
            <person name="Meneus L."/>
            <person name="Mihai O."/>
            <person name="Mihalev A."/>
            <person name="Mihova T."/>
            <person name="Mittelman R."/>
            <person name="Mlenga V."/>
            <person name="Montmayeur A."/>
            <person name="Mulrain L."/>
            <person name="Navidi A."/>
            <person name="Naylor J."/>
            <person name="Negash T."/>
            <person name="Nguyen T."/>
            <person name="Nguyen N."/>
            <person name="Nicol R."/>
            <person name="Norbu C."/>
            <person name="Norbu N."/>
            <person name="Novod N."/>
            <person name="O'Neill B."/>
            <person name="Osman S."/>
            <person name="Markiewicz E."/>
            <person name="Oyono O.L."/>
            <person name="Patti C."/>
            <person name="Phunkhang P."/>
            <person name="Pierre F."/>
            <person name="Priest M."/>
            <person name="Raghuraman S."/>
            <person name="Rege F."/>
            <person name="Reyes R."/>
            <person name="Rise C."/>
            <person name="Rogov P."/>
            <person name="Ross K."/>
            <person name="Ryan E."/>
            <person name="Settipalli S."/>
            <person name="Shea T."/>
            <person name="Sherpa N."/>
            <person name="Shi L."/>
            <person name="Shih D."/>
            <person name="Sparrow T."/>
            <person name="Spaulding J."/>
            <person name="Stalker J."/>
            <person name="Stange-Thomann N."/>
            <person name="Stavropoulos S."/>
            <person name="Stone C."/>
            <person name="Strader C."/>
            <person name="Tesfaye S."/>
            <person name="Thomson T."/>
            <person name="Thoulutsang Y."/>
            <person name="Thoulutsang D."/>
            <person name="Topham K."/>
            <person name="Topping I."/>
            <person name="Tsamla T."/>
            <person name="Vassiliev H."/>
            <person name="Vo A."/>
            <person name="Wangchuk T."/>
            <person name="Wangdi T."/>
            <person name="Weiand M."/>
            <person name="Wilkinson J."/>
            <person name="Wilson A."/>
            <person name="Yadav S."/>
            <person name="Young G."/>
            <person name="Yu Q."/>
            <person name="Zembek L."/>
            <person name="Zhong D."/>
            <person name="Zimmer A."/>
            <person name="Zwirko Z."/>
            <person name="Jaffe D.B."/>
            <person name="Alvarez P."/>
            <person name="Brockman W."/>
            <person name="Butler J."/>
            <person name="Chin C."/>
            <person name="Gnerre S."/>
            <person name="Grabherr M."/>
            <person name="Kleber M."/>
            <person name="Mauceli E."/>
            <person name="MacCallum I."/>
        </authorList>
    </citation>
    <scope>NUCLEOTIDE SEQUENCE [LARGE SCALE GENOMIC DNA]</scope>
    <source>
        <strain evidence="7">Tucson 15081-1352.22</strain>
    </source>
</reference>
<proteinExistence type="inferred from homology"/>
<dbReference type="AlphaFoldDB" id="A0A0Q9XAL3"/>
<dbReference type="InterPro" id="IPR027179">
    <property type="entry name" value="CMC4"/>
</dbReference>
<feature type="disulfide bond" evidence="5">
    <location>
        <begin position="9"/>
        <end position="40"/>
    </location>
</feature>
<dbReference type="PROSITE" id="PS51808">
    <property type="entry name" value="CHCH"/>
    <property type="match status" value="1"/>
</dbReference>
<dbReference type="Gene3D" id="1.10.287.1130">
    <property type="entry name" value="CytochromE C oxidase copper chaperone"/>
    <property type="match status" value="1"/>
</dbReference>
<accession>A0A0Q9XAL3</accession>
<dbReference type="EMBL" id="CH933808">
    <property type="protein sequence ID" value="KRG05535.1"/>
    <property type="molecule type" value="Genomic_DNA"/>
</dbReference>
<keyword evidence="3" id="KW-0496">Mitochondrion</keyword>
<dbReference type="PANTHER" id="PTHR15590:SF0">
    <property type="entry name" value="CX9C MOTIF-CONTAINING PROTEIN 4"/>
    <property type="match status" value="1"/>
</dbReference>
<evidence type="ECO:0000313" key="7">
    <source>
        <dbReference type="Proteomes" id="UP000009192"/>
    </source>
</evidence>
<sequence>MFKANKDPCKPFACAIQACLVEHNFQEHRCSEVLERMRLCCLKWHKESLCCSGINLEKSYLQNPEVEINPKISRSSNK</sequence>
<keyword evidence="4 5" id="KW-1015">Disulfide bond</keyword>
<evidence type="ECO:0000256" key="1">
    <source>
        <dbReference type="ARBA" id="ARBA00004173"/>
    </source>
</evidence>
<comment type="subcellular location">
    <subcellularLocation>
        <location evidence="1">Mitochondrion</location>
    </subcellularLocation>
</comment>
<dbReference type="InParanoid" id="A0A0Q9XAL3"/>
<evidence type="ECO:0000256" key="4">
    <source>
        <dbReference type="ARBA" id="ARBA00023157"/>
    </source>
</evidence>
<dbReference type="GO" id="GO:0005758">
    <property type="term" value="C:mitochondrial intermembrane space"/>
    <property type="evidence" value="ECO:0007669"/>
    <property type="project" value="TreeGrafter"/>
</dbReference>
<protein>
    <submittedName>
        <fullName evidence="6">Uncharacterized protein, isoform A</fullName>
    </submittedName>
</protein>
<feature type="disulfide bond" evidence="5">
    <location>
        <begin position="41"/>
        <end position="51"/>
    </location>
</feature>
<gene>
    <name evidence="6" type="primary">Dmoj\GI26578</name>
    <name evidence="6" type="ORF">Dmoj_GI26578</name>
</gene>
<dbReference type="PANTHER" id="PTHR15590">
    <property type="entry name" value="CX9C MOTIF-CONTAINING PROTEIN 4"/>
    <property type="match status" value="1"/>
</dbReference>
<feature type="disulfide bond" evidence="5">
    <location>
        <begin position="19"/>
        <end position="30"/>
    </location>
</feature>
<dbReference type="SUPFAM" id="SSF47072">
    <property type="entry name" value="Cysteine alpha-hairpin motif"/>
    <property type="match status" value="1"/>
</dbReference>
<evidence type="ECO:0000313" key="6">
    <source>
        <dbReference type="EMBL" id="KRG05535.1"/>
    </source>
</evidence>
<dbReference type="OrthoDB" id="13601at2759"/>
<keyword evidence="7" id="KW-1185">Reference proteome</keyword>
<dbReference type="FunCoup" id="A0A0Q9XAL3">
    <property type="interactions" value="17"/>
</dbReference>
<dbReference type="Proteomes" id="UP000009192">
    <property type="component" value="Unassembled WGS sequence"/>
</dbReference>
<dbReference type="Pfam" id="PF08991">
    <property type="entry name" value="CMC4"/>
    <property type="match status" value="1"/>
</dbReference>
<evidence type="ECO:0000256" key="3">
    <source>
        <dbReference type="ARBA" id="ARBA00023128"/>
    </source>
</evidence>
<comment type="similarity">
    <text evidence="2">Belongs to the CMC4 family.</text>
</comment>
<name>A0A0Q9XAL3_DROMO</name>